<dbReference type="SMART" id="SM00471">
    <property type="entry name" value="HDc"/>
    <property type="match status" value="2"/>
</dbReference>
<dbReference type="Gene3D" id="1.10.3210.10">
    <property type="entry name" value="Hypothetical protein af1432"/>
    <property type="match status" value="2"/>
</dbReference>
<protein>
    <submittedName>
        <fullName evidence="2">HD domain-containing protein</fullName>
    </submittedName>
</protein>
<comment type="caution">
    <text evidence="2">The sequence shown here is derived from an EMBL/GenBank/DDBJ whole genome shotgun (WGS) entry which is preliminary data.</text>
</comment>
<dbReference type="SUPFAM" id="SSF109604">
    <property type="entry name" value="HD-domain/PDEase-like"/>
    <property type="match status" value="2"/>
</dbReference>
<sequence length="420" mass="47909">MSNTINYGNLLLSLSDAIDLASKVISCHQQRVAYISWEISKAANLSQKLSKDIFIASLLHDAGAITVEEKISINNFDSVNTEPHCIKGKILLSRIPKFRNLANMIRHHHTPWKDLNKPISNDETIGSQIIFLADYIERLIDRENFILHQTDNIINNIRELSGNSVHPDLIDSFISISNREEFWLDLNSRRLYSILFKYGPLQNEEIDYENIELISMFFRDIIDFKSPFTATHTSGVAAAAEKLSAFFGLSEIEIQEMKIAGNFHDLGKLAIPNNILDKPGKLTKDEYSLIKSHTYYTYTVMSTISGWEKIAEWAAFHHEKLDGSGYPFHCDSSNMSTGSRIMAVADVFTALSEDRPYRDGLPKDKIISILQDMVQNNAIDKNMVSLLIDNYSEIEKYVKVKQQQASEFYKSRIEKINENI</sequence>
<dbReference type="InterPro" id="IPR006674">
    <property type="entry name" value="HD_domain"/>
</dbReference>
<dbReference type="CDD" id="cd00077">
    <property type="entry name" value="HDc"/>
    <property type="match status" value="2"/>
</dbReference>
<gene>
    <name evidence="2" type="ORF">FXF47_04255</name>
</gene>
<evidence type="ECO:0000313" key="3">
    <source>
        <dbReference type="Proteomes" id="UP000324143"/>
    </source>
</evidence>
<dbReference type="InterPro" id="IPR037522">
    <property type="entry name" value="HD_GYP_dom"/>
</dbReference>
<proteinExistence type="predicted"/>
<dbReference type="Proteomes" id="UP000324143">
    <property type="component" value="Unassembled WGS sequence"/>
</dbReference>
<dbReference type="AlphaFoldDB" id="A0A5D0MCE6"/>
<organism evidence="2 3">
    <name type="scientific">Candidatus Mcinerneyibacterium aminivorans</name>
    <dbReference type="NCBI Taxonomy" id="2703815"/>
    <lineage>
        <taxon>Bacteria</taxon>
        <taxon>Candidatus Macinerneyibacteriota</taxon>
        <taxon>Candidatus Mcinerneyibacteria</taxon>
        <taxon>Candidatus Mcinerneyibacteriales</taxon>
        <taxon>Candidatus Mcinerneyibacteriaceae</taxon>
        <taxon>Candidatus Mcinerneyibacterium</taxon>
    </lineage>
</organism>
<evidence type="ECO:0000259" key="1">
    <source>
        <dbReference type="PROSITE" id="PS51832"/>
    </source>
</evidence>
<dbReference type="PANTHER" id="PTHR43155:SF1">
    <property type="entry name" value="3'3'-CGAMP-SPECIFIC PHOSPHODIESTERASE 1"/>
    <property type="match status" value="1"/>
</dbReference>
<accession>A0A5D0MCE6</accession>
<dbReference type="PROSITE" id="PS51832">
    <property type="entry name" value="HD_GYP"/>
    <property type="match status" value="1"/>
</dbReference>
<dbReference type="Pfam" id="PF01966">
    <property type="entry name" value="HD"/>
    <property type="match status" value="1"/>
</dbReference>
<reference evidence="2" key="1">
    <citation type="submission" date="2019-08" db="EMBL/GenBank/DDBJ databases">
        <title>Genomic characterization of a novel candidate phylum (ARYD3) from a high temperature, high salinity tertiary oil reservoir in north central Oklahoma, USA.</title>
        <authorList>
            <person name="Youssef N.H."/>
            <person name="Yadav A."/>
            <person name="Elshahed M.S."/>
        </authorList>
    </citation>
    <scope>NUCLEOTIDE SEQUENCE [LARGE SCALE GENOMIC DNA]</scope>
    <source>
        <strain evidence="2">ARYD3</strain>
    </source>
</reference>
<keyword evidence="3" id="KW-1185">Reference proteome</keyword>
<dbReference type="PANTHER" id="PTHR43155">
    <property type="entry name" value="CYCLIC DI-GMP PHOSPHODIESTERASE PA4108-RELATED"/>
    <property type="match status" value="1"/>
</dbReference>
<dbReference type="InterPro" id="IPR003607">
    <property type="entry name" value="HD/PDEase_dom"/>
</dbReference>
<name>A0A5D0MCE6_9BACT</name>
<dbReference type="EMBL" id="VSIX01000034">
    <property type="protein sequence ID" value="TYB31414.1"/>
    <property type="molecule type" value="Genomic_DNA"/>
</dbReference>
<feature type="domain" description="HD-GYP" evidence="1">
    <location>
        <begin position="207"/>
        <end position="403"/>
    </location>
</feature>
<dbReference type="Pfam" id="PF13487">
    <property type="entry name" value="HD_5"/>
    <property type="match status" value="1"/>
</dbReference>
<evidence type="ECO:0000313" key="2">
    <source>
        <dbReference type="EMBL" id="TYB31414.1"/>
    </source>
</evidence>